<evidence type="ECO:0000256" key="3">
    <source>
        <dbReference type="ARBA" id="ARBA00011738"/>
    </source>
</evidence>
<keyword evidence="5 11" id="KW-0436">Ligase</keyword>
<evidence type="ECO:0000256" key="1">
    <source>
        <dbReference type="ARBA" id="ARBA00004496"/>
    </source>
</evidence>
<dbReference type="SUPFAM" id="SSF55681">
    <property type="entry name" value="Class II aaRS and biotin synthetases"/>
    <property type="match status" value="1"/>
</dbReference>
<feature type="domain" description="Aminoacyl-transfer RNA synthetases class-II family profile" evidence="13">
    <location>
        <begin position="34"/>
        <end position="371"/>
    </location>
</feature>
<evidence type="ECO:0000256" key="7">
    <source>
        <dbReference type="ARBA" id="ARBA00022840"/>
    </source>
</evidence>
<protein>
    <recommendedName>
        <fullName evidence="11">Histidine--tRNA ligase</fullName>
        <ecNumber evidence="11">6.1.1.21</ecNumber>
    </recommendedName>
    <alternativeName>
        <fullName evidence="11">Histidyl-tRNA synthetase</fullName>
        <shortName evidence="11">HisRS</shortName>
    </alternativeName>
</protein>
<dbReference type="EC" id="6.1.1.21" evidence="11"/>
<evidence type="ECO:0000259" key="13">
    <source>
        <dbReference type="PROSITE" id="PS50862"/>
    </source>
</evidence>
<dbReference type="Gene3D" id="3.30.930.10">
    <property type="entry name" value="Bira Bifunctional Protein, Domain 2"/>
    <property type="match status" value="1"/>
</dbReference>
<keyword evidence="15" id="KW-1185">Reference proteome</keyword>
<dbReference type="Gene3D" id="3.40.50.800">
    <property type="entry name" value="Anticodon-binding domain"/>
    <property type="match status" value="1"/>
</dbReference>
<reference evidence="14 15" key="1">
    <citation type="journal article" date="2014" name="Int. J. Syst. Evol. Microbiol.">
        <title>Complete genome sequence of Corynebacterium casei LMG S-19264T (=DSM 44701T), isolated from a smear-ripened cheese.</title>
        <authorList>
            <consortium name="US DOE Joint Genome Institute (JGI-PGF)"/>
            <person name="Walter F."/>
            <person name="Albersmeier A."/>
            <person name="Kalinowski J."/>
            <person name="Ruckert C."/>
        </authorList>
    </citation>
    <scope>NUCLEOTIDE SEQUENCE [LARGE SCALE GENOMIC DNA]</scope>
    <source>
        <strain evidence="14 15">NBRC 110095</strain>
    </source>
</reference>
<sequence>MDLGRFKLGYGKINPLIFDDHTKIQLGTLLSKIQSLRGMNDLKPGESATWQYLESTISDVIERYGYQEIRFPILEKTELFKRSIGEVTDIVEKEMYTFNDRNDESVTLRPEGTAVCVRACEQHGLLHNQTQRLWYTGPMFRYEKPQKGRLRQFHQIGVETFGIAGPDIDAELLLMTARFWAALGISKAVQLEINSIGSLESRAQYKAALVEYLGERESELDEDSQRRLSTNPLRILDSKDPTTQSLLEGAPSILDFLDDQSQAHFEQLKALLEAANISYKVNPRLVRGLDYYNNTVFEWVTTDLGAQGTVCAGGRYDGLTSQLGGKPVPAVGFAMGVERLVLLLDTLGVVPDGISQQADAYVVAVGNVTVPAMMLAEELREQCPGLRVFMHCGAGNFKSQLKKADKSGAHVAVILGENEVEQGVVGLKYLRDDREQETLSRVDLIDALKAL</sequence>
<dbReference type="GO" id="GO:0006427">
    <property type="term" value="P:histidyl-tRNA aminoacylation"/>
    <property type="evidence" value="ECO:0007669"/>
    <property type="project" value="UniProtKB-UniRule"/>
</dbReference>
<dbReference type="InterPro" id="IPR036621">
    <property type="entry name" value="Anticodon-bd_dom_sf"/>
</dbReference>
<keyword evidence="6 11" id="KW-0547">Nucleotide-binding</keyword>
<dbReference type="InterPro" id="IPR004516">
    <property type="entry name" value="HisRS/HisZ"/>
</dbReference>
<dbReference type="AlphaFoldDB" id="A0AA37T395"/>
<feature type="binding site" evidence="12">
    <location>
        <position position="287"/>
    </location>
    <ligand>
        <name>L-histidine</name>
        <dbReference type="ChEBI" id="CHEBI:57595"/>
    </ligand>
</feature>
<proteinExistence type="inferred from homology"/>
<dbReference type="GO" id="GO:0004821">
    <property type="term" value="F:histidine-tRNA ligase activity"/>
    <property type="evidence" value="ECO:0007669"/>
    <property type="project" value="UniProtKB-UniRule"/>
</dbReference>
<evidence type="ECO:0000256" key="10">
    <source>
        <dbReference type="ARBA" id="ARBA00047639"/>
    </source>
</evidence>
<dbReference type="HAMAP" id="MF_00127">
    <property type="entry name" value="His_tRNA_synth"/>
    <property type="match status" value="1"/>
</dbReference>
<keyword evidence="9 11" id="KW-0030">Aminoacyl-tRNA synthetase</keyword>
<dbReference type="PROSITE" id="PS50862">
    <property type="entry name" value="AA_TRNA_LIGASE_II"/>
    <property type="match status" value="1"/>
</dbReference>
<dbReference type="CDD" id="cd00773">
    <property type="entry name" value="HisRS-like_core"/>
    <property type="match status" value="1"/>
</dbReference>
<gene>
    <name evidence="11 14" type="primary">hisS</name>
    <name evidence="14" type="ORF">GCM10007877_18440</name>
</gene>
<name>A0AA37T395_9GAMM</name>
<evidence type="ECO:0000256" key="4">
    <source>
        <dbReference type="ARBA" id="ARBA00022490"/>
    </source>
</evidence>
<dbReference type="InterPro" id="IPR045864">
    <property type="entry name" value="aa-tRNA-synth_II/BPL/LPL"/>
</dbReference>
<evidence type="ECO:0000256" key="6">
    <source>
        <dbReference type="ARBA" id="ARBA00022741"/>
    </source>
</evidence>
<evidence type="ECO:0000256" key="12">
    <source>
        <dbReference type="PIRSR" id="PIRSR001549-1"/>
    </source>
</evidence>
<comment type="subunit">
    <text evidence="3 11">Homodimer.</text>
</comment>
<evidence type="ECO:0000313" key="14">
    <source>
        <dbReference type="EMBL" id="GLS26129.1"/>
    </source>
</evidence>
<feature type="binding site" evidence="12">
    <location>
        <begin position="111"/>
        <end position="113"/>
    </location>
    <ligand>
        <name>L-histidine</name>
        <dbReference type="ChEBI" id="CHEBI:57595"/>
    </ligand>
</feature>
<evidence type="ECO:0000313" key="15">
    <source>
        <dbReference type="Proteomes" id="UP001156870"/>
    </source>
</evidence>
<comment type="catalytic activity">
    <reaction evidence="10 11">
        <text>tRNA(His) + L-histidine + ATP = L-histidyl-tRNA(His) + AMP + diphosphate + H(+)</text>
        <dbReference type="Rhea" id="RHEA:17313"/>
        <dbReference type="Rhea" id="RHEA-COMP:9665"/>
        <dbReference type="Rhea" id="RHEA-COMP:9689"/>
        <dbReference type="ChEBI" id="CHEBI:15378"/>
        <dbReference type="ChEBI" id="CHEBI:30616"/>
        <dbReference type="ChEBI" id="CHEBI:33019"/>
        <dbReference type="ChEBI" id="CHEBI:57595"/>
        <dbReference type="ChEBI" id="CHEBI:78442"/>
        <dbReference type="ChEBI" id="CHEBI:78527"/>
        <dbReference type="ChEBI" id="CHEBI:456215"/>
        <dbReference type="EC" id="6.1.1.21"/>
    </reaction>
</comment>
<dbReference type="Proteomes" id="UP001156870">
    <property type="component" value="Unassembled WGS sequence"/>
</dbReference>
<dbReference type="PANTHER" id="PTHR43707">
    <property type="entry name" value="HISTIDYL-TRNA SYNTHETASE"/>
    <property type="match status" value="1"/>
</dbReference>
<keyword evidence="8 11" id="KW-0648">Protein biosynthesis</keyword>
<feature type="binding site" evidence="12">
    <location>
        <position position="155"/>
    </location>
    <ligand>
        <name>L-histidine</name>
        <dbReference type="ChEBI" id="CHEBI:57595"/>
    </ligand>
</feature>
<dbReference type="InterPro" id="IPR033656">
    <property type="entry name" value="HisRS_anticodon"/>
</dbReference>
<dbReference type="GO" id="GO:0005524">
    <property type="term" value="F:ATP binding"/>
    <property type="evidence" value="ECO:0007669"/>
    <property type="project" value="UniProtKB-UniRule"/>
</dbReference>
<feature type="binding site" evidence="12">
    <location>
        <position position="141"/>
    </location>
    <ligand>
        <name>L-histidine</name>
        <dbReference type="ChEBI" id="CHEBI:57595"/>
    </ligand>
</feature>
<dbReference type="InterPro" id="IPR015807">
    <property type="entry name" value="His-tRNA-ligase"/>
</dbReference>
<dbReference type="Pfam" id="PF13393">
    <property type="entry name" value="tRNA-synt_His"/>
    <property type="match status" value="1"/>
</dbReference>
<dbReference type="FunFam" id="3.30.930.10:FF:000005">
    <property type="entry name" value="Histidine--tRNA ligase"/>
    <property type="match status" value="1"/>
</dbReference>
<dbReference type="PANTHER" id="PTHR43707:SF1">
    <property type="entry name" value="HISTIDINE--TRNA LIGASE, MITOCHONDRIAL-RELATED"/>
    <property type="match status" value="1"/>
</dbReference>
<dbReference type="InterPro" id="IPR006195">
    <property type="entry name" value="aa-tRNA-synth_II"/>
</dbReference>
<dbReference type="CDD" id="cd00859">
    <property type="entry name" value="HisRS_anticodon"/>
    <property type="match status" value="1"/>
</dbReference>
<dbReference type="NCBIfam" id="TIGR00442">
    <property type="entry name" value="hisS"/>
    <property type="match status" value="1"/>
</dbReference>
<comment type="caution">
    <text evidence="14">The sequence shown here is derived from an EMBL/GenBank/DDBJ whole genome shotgun (WGS) entry which is preliminary data.</text>
</comment>
<evidence type="ECO:0000256" key="2">
    <source>
        <dbReference type="ARBA" id="ARBA00008226"/>
    </source>
</evidence>
<evidence type="ECO:0000256" key="5">
    <source>
        <dbReference type="ARBA" id="ARBA00022598"/>
    </source>
</evidence>
<feature type="binding site" evidence="12">
    <location>
        <begin position="291"/>
        <end position="292"/>
    </location>
    <ligand>
        <name>L-histidine</name>
        <dbReference type="ChEBI" id="CHEBI:57595"/>
    </ligand>
</feature>
<dbReference type="InterPro" id="IPR041715">
    <property type="entry name" value="HisRS-like_core"/>
</dbReference>
<comment type="subcellular location">
    <subcellularLocation>
        <location evidence="1 11">Cytoplasm</location>
    </subcellularLocation>
</comment>
<dbReference type="InterPro" id="IPR004154">
    <property type="entry name" value="Anticodon-bd"/>
</dbReference>
<dbReference type="EMBL" id="BSPD01000039">
    <property type="protein sequence ID" value="GLS26129.1"/>
    <property type="molecule type" value="Genomic_DNA"/>
</dbReference>
<evidence type="ECO:0000256" key="8">
    <source>
        <dbReference type="ARBA" id="ARBA00022917"/>
    </source>
</evidence>
<keyword evidence="7 11" id="KW-0067">ATP-binding</keyword>
<dbReference type="GO" id="GO:0005737">
    <property type="term" value="C:cytoplasm"/>
    <property type="evidence" value="ECO:0007669"/>
    <property type="project" value="UniProtKB-SubCell"/>
</dbReference>
<keyword evidence="4 11" id="KW-0963">Cytoplasm</keyword>
<evidence type="ECO:0000256" key="9">
    <source>
        <dbReference type="ARBA" id="ARBA00023146"/>
    </source>
</evidence>
<accession>A0AA37T395</accession>
<dbReference type="SUPFAM" id="SSF52954">
    <property type="entry name" value="Class II aaRS ABD-related"/>
    <property type="match status" value="1"/>
</dbReference>
<organism evidence="14 15">
    <name type="scientific">Marinibactrum halimedae</name>
    <dbReference type="NCBI Taxonomy" id="1444977"/>
    <lineage>
        <taxon>Bacteria</taxon>
        <taxon>Pseudomonadati</taxon>
        <taxon>Pseudomonadota</taxon>
        <taxon>Gammaproteobacteria</taxon>
        <taxon>Cellvibrionales</taxon>
        <taxon>Cellvibrionaceae</taxon>
        <taxon>Marinibactrum</taxon>
    </lineage>
</organism>
<evidence type="ECO:0000256" key="11">
    <source>
        <dbReference type="HAMAP-Rule" id="MF_00127"/>
    </source>
</evidence>
<feature type="binding site" evidence="12">
    <location>
        <position position="159"/>
    </location>
    <ligand>
        <name>L-histidine</name>
        <dbReference type="ChEBI" id="CHEBI:57595"/>
    </ligand>
</feature>
<dbReference type="PIRSF" id="PIRSF001549">
    <property type="entry name" value="His-tRNA_synth"/>
    <property type="match status" value="1"/>
</dbReference>
<dbReference type="Pfam" id="PF03129">
    <property type="entry name" value="HGTP_anticodon"/>
    <property type="match status" value="1"/>
</dbReference>
<comment type="similarity">
    <text evidence="2 11">Belongs to the class-II aminoacyl-tRNA synthetase family.</text>
</comment>